<feature type="region of interest" description="Disordered" evidence="1">
    <location>
        <begin position="271"/>
        <end position="327"/>
    </location>
</feature>
<reference evidence="2 3" key="1">
    <citation type="submission" date="2015-09" db="EMBL/GenBank/DDBJ databases">
        <title>Host preference determinants of Valsa canker pathogens revealed by comparative genomics.</title>
        <authorList>
            <person name="Yin Z."/>
            <person name="Huang L."/>
        </authorList>
    </citation>
    <scope>NUCLEOTIDE SEQUENCE [LARGE SCALE GENOMIC DNA]</scope>
    <source>
        <strain evidence="2 3">YSFL</strain>
    </source>
</reference>
<feature type="compositionally biased region" description="Low complexity" evidence="1">
    <location>
        <begin position="82"/>
        <end position="92"/>
    </location>
</feature>
<evidence type="ECO:0000313" key="3">
    <source>
        <dbReference type="Proteomes" id="UP000284375"/>
    </source>
</evidence>
<name>A0A423WKM3_CYTCH</name>
<accession>A0A423WKM3</accession>
<feature type="compositionally biased region" description="Low complexity" evidence="1">
    <location>
        <begin position="1"/>
        <end position="31"/>
    </location>
</feature>
<feature type="compositionally biased region" description="Low complexity" evidence="1">
    <location>
        <begin position="195"/>
        <end position="229"/>
    </location>
</feature>
<feature type="compositionally biased region" description="Basic residues" evidence="1">
    <location>
        <begin position="60"/>
        <end position="69"/>
    </location>
</feature>
<feature type="compositionally biased region" description="Low complexity" evidence="1">
    <location>
        <begin position="474"/>
        <end position="484"/>
    </location>
</feature>
<protein>
    <submittedName>
        <fullName evidence="2">Uncharacterized protein</fullName>
    </submittedName>
</protein>
<dbReference type="STRING" id="252740.A0A423WKM3"/>
<feature type="compositionally biased region" description="Gly residues" evidence="1">
    <location>
        <begin position="240"/>
        <end position="251"/>
    </location>
</feature>
<dbReference type="Proteomes" id="UP000284375">
    <property type="component" value="Unassembled WGS sequence"/>
</dbReference>
<feature type="region of interest" description="Disordered" evidence="1">
    <location>
        <begin position="474"/>
        <end position="503"/>
    </location>
</feature>
<dbReference type="EMBL" id="LJZO01000002">
    <property type="protein sequence ID" value="ROW03967.1"/>
    <property type="molecule type" value="Genomic_DNA"/>
</dbReference>
<feature type="region of interest" description="Disordered" evidence="1">
    <location>
        <begin position="181"/>
        <end position="254"/>
    </location>
</feature>
<evidence type="ECO:0000256" key="1">
    <source>
        <dbReference type="SAM" id="MobiDB-lite"/>
    </source>
</evidence>
<organism evidence="2 3">
    <name type="scientific">Cytospora chrysosperma</name>
    <name type="common">Cytospora canker fungus</name>
    <name type="synonym">Sphaeria chrysosperma</name>
    <dbReference type="NCBI Taxonomy" id="252740"/>
    <lineage>
        <taxon>Eukaryota</taxon>
        <taxon>Fungi</taxon>
        <taxon>Dikarya</taxon>
        <taxon>Ascomycota</taxon>
        <taxon>Pezizomycotina</taxon>
        <taxon>Sordariomycetes</taxon>
        <taxon>Sordariomycetidae</taxon>
        <taxon>Diaporthales</taxon>
        <taxon>Cytosporaceae</taxon>
        <taxon>Cytospora</taxon>
    </lineage>
</organism>
<feature type="compositionally biased region" description="Acidic residues" evidence="1">
    <location>
        <begin position="125"/>
        <end position="137"/>
    </location>
</feature>
<feature type="region of interest" description="Disordered" evidence="1">
    <location>
        <begin position="1"/>
        <end position="141"/>
    </location>
</feature>
<sequence length="503" mass="52888">MNFHISPLSPLRPRYSTSLSPSSAARPSGPSEQNQQREPDDDHDDDENDDQHRGTDQHHHQQNHYRHRFLVLPHHAPPPRTPAARRSPLASRPKIEVDGGGHDVNTTSNSSGSSGSSSDSSVISADDDDDDDDDDVTQDSRDVLVQRLNDLAGRLGAADKVRGGDVGALHAHVDAMERVLSAGSTGGGRRRRRGAATARSTTTAMTTATATATGGNSLSAAAGRRGSSLQRNGRSSMVFPGGGGGGGGGNSGDALGLMGPPLSPSWLLSQLQRRQPSISSLREVKVKEKEKEEEGGGGGVDDRGRTNGARPVVPPPTSLHPLSSTEHPDPVVAAAATTPGSPSSSRISYEMADTIVQEAEGLCAEMASVIESLQKRREESDHLQAILVEREVAADKLLREQAGRIGELEGAAAEDESELRYLRIQLRAIEAQCLGYVPAGADPELDRSIRSWKDDWSELRGRWAARKGSSFAAAAGAAVTGPSSESGGSTLSGPARLGSPVAL</sequence>
<evidence type="ECO:0000313" key="2">
    <source>
        <dbReference type="EMBL" id="ROW03967.1"/>
    </source>
</evidence>
<keyword evidence="3" id="KW-1185">Reference proteome</keyword>
<feature type="compositionally biased region" description="Basic and acidic residues" evidence="1">
    <location>
        <begin position="282"/>
        <end position="305"/>
    </location>
</feature>
<feature type="compositionally biased region" description="Basic and acidic residues" evidence="1">
    <location>
        <begin position="50"/>
        <end position="59"/>
    </location>
</feature>
<feature type="compositionally biased region" description="Low complexity" evidence="1">
    <location>
        <begin position="271"/>
        <end position="281"/>
    </location>
</feature>
<proteinExistence type="predicted"/>
<dbReference type="OrthoDB" id="4448936at2759"/>
<dbReference type="AlphaFoldDB" id="A0A423WKM3"/>
<gene>
    <name evidence="2" type="ORF">VSDG_00823</name>
</gene>
<feature type="compositionally biased region" description="Low complexity" evidence="1">
    <location>
        <begin position="103"/>
        <end position="124"/>
    </location>
</feature>
<comment type="caution">
    <text evidence="2">The sequence shown here is derived from an EMBL/GenBank/DDBJ whole genome shotgun (WGS) entry which is preliminary data.</text>
</comment>